<name>A0A815TGD0_9BILA</name>
<evidence type="ECO:0000313" key="8">
    <source>
        <dbReference type="Proteomes" id="UP000663834"/>
    </source>
</evidence>
<feature type="compositionally biased region" description="Polar residues" evidence="2">
    <location>
        <begin position="1"/>
        <end position="22"/>
    </location>
</feature>
<evidence type="ECO:0000313" key="7">
    <source>
        <dbReference type="EMBL" id="CAF2097359.1"/>
    </source>
</evidence>
<feature type="transmembrane region" description="Helical" evidence="3">
    <location>
        <begin position="323"/>
        <end position="343"/>
    </location>
</feature>
<dbReference type="SUPFAM" id="SSF81324">
    <property type="entry name" value="Voltage-gated potassium channels"/>
    <property type="match status" value="1"/>
</dbReference>
<feature type="transmembrane region" description="Helical" evidence="3">
    <location>
        <begin position="292"/>
        <end position="311"/>
    </location>
</feature>
<feature type="region of interest" description="Disordered" evidence="2">
    <location>
        <begin position="1"/>
        <end position="47"/>
    </location>
</feature>
<dbReference type="Pfam" id="PF03530">
    <property type="entry name" value="SK_channel"/>
    <property type="match status" value="1"/>
</dbReference>
<feature type="transmembrane region" description="Helical" evidence="3">
    <location>
        <begin position="199"/>
        <end position="219"/>
    </location>
</feature>
<keyword evidence="3" id="KW-0812">Transmembrane</keyword>
<accession>A0A815TGD0</accession>
<dbReference type="InterPro" id="IPR013099">
    <property type="entry name" value="K_chnl_dom"/>
</dbReference>
<evidence type="ECO:0000256" key="1">
    <source>
        <dbReference type="SAM" id="Coils"/>
    </source>
</evidence>
<organism evidence="6 8">
    <name type="scientific">Rotaria magnacalcarata</name>
    <dbReference type="NCBI Taxonomy" id="392030"/>
    <lineage>
        <taxon>Eukaryota</taxon>
        <taxon>Metazoa</taxon>
        <taxon>Spiralia</taxon>
        <taxon>Gnathifera</taxon>
        <taxon>Rotifera</taxon>
        <taxon>Eurotatoria</taxon>
        <taxon>Bdelloidea</taxon>
        <taxon>Philodinida</taxon>
        <taxon>Philodinidae</taxon>
        <taxon>Rotaria</taxon>
    </lineage>
</organism>
<keyword evidence="3" id="KW-0472">Membrane</keyword>
<dbReference type="Proteomes" id="UP000663834">
    <property type="component" value="Unassembled WGS sequence"/>
</dbReference>
<dbReference type="OrthoDB" id="73653at2759"/>
<dbReference type="EMBL" id="CAJNOW010007224">
    <property type="protein sequence ID" value="CAF1508076.1"/>
    <property type="molecule type" value="Genomic_DNA"/>
</dbReference>
<feature type="domain" description="Potassium channel" evidence="4">
    <location>
        <begin position="268"/>
        <end position="346"/>
    </location>
</feature>
<evidence type="ECO:0000256" key="2">
    <source>
        <dbReference type="SAM" id="MobiDB-lite"/>
    </source>
</evidence>
<protein>
    <recommendedName>
        <fullName evidence="4">Potassium channel domain-containing protein</fullName>
    </recommendedName>
</protein>
<dbReference type="Proteomes" id="UP000663855">
    <property type="component" value="Unassembled WGS sequence"/>
</dbReference>
<evidence type="ECO:0000256" key="3">
    <source>
        <dbReference type="SAM" id="Phobius"/>
    </source>
</evidence>
<evidence type="ECO:0000313" key="5">
    <source>
        <dbReference type="EMBL" id="CAF1507229.1"/>
    </source>
</evidence>
<dbReference type="EMBL" id="CAJNRE010010972">
    <property type="protein sequence ID" value="CAF2097359.1"/>
    <property type="molecule type" value="Genomic_DNA"/>
</dbReference>
<proteinExistence type="predicted"/>
<keyword evidence="3" id="KW-1133">Transmembrane helix</keyword>
<dbReference type="EMBL" id="CAJNOV010013051">
    <property type="protein sequence ID" value="CAF1507229.1"/>
    <property type="molecule type" value="Genomic_DNA"/>
</dbReference>
<dbReference type="GO" id="GO:0016020">
    <property type="term" value="C:membrane"/>
    <property type="evidence" value="ECO:0007669"/>
    <property type="project" value="InterPro"/>
</dbReference>
<comment type="caution">
    <text evidence="6">The sequence shown here is derived from an EMBL/GenBank/DDBJ whole genome shotgun (WGS) entry which is preliminary data.</text>
</comment>
<dbReference type="Gene3D" id="1.10.287.70">
    <property type="match status" value="2"/>
</dbReference>
<evidence type="ECO:0000313" key="6">
    <source>
        <dbReference type="EMBL" id="CAF1508076.1"/>
    </source>
</evidence>
<keyword evidence="1" id="KW-0175">Coiled coil</keyword>
<evidence type="ECO:0000259" key="4">
    <source>
        <dbReference type="Pfam" id="PF07885"/>
    </source>
</evidence>
<dbReference type="GO" id="GO:0005516">
    <property type="term" value="F:calmodulin binding"/>
    <property type="evidence" value="ECO:0007669"/>
    <property type="project" value="InterPro"/>
</dbReference>
<dbReference type="PANTHER" id="PTHR10153">
    <property type="entry name" value="SMALL CONDUCTANCE CALCIUM-ACTIVATED POTASSIUM CHANNEL"/>
    <property type="match status" value="1"/>
</dbReference>
<feature type="transmembrane region" description="Helical" evidence="3">
    <location>
        <begin position="260"/>
        <end position="280"/>
    </location>
</feature>
<dbReference type="Proteomes" id="UP000663824">
    <property type="component" value="Unassembled WGS sequence"/>
</dbReference>
<dbReference type="InterPro" id="IPR036122">
    <property type="entry name" value="CaM-bd_dom_sf"/>
</dbReference>
<dbReference type="SUPFAM" id="SSF81327">
    <property type="entry name" value="Small-conductance potassium channel"/>
    <property type="match status" value="1"/>
</dbReference>
<dbReference type="InterPro" id="IPR015449">
    <property type="entry name" value="K_chnl_Ca-activ_SK"/>
</dbReference>
<feature type="coiled-coil region" evidence="1">
    <location>
        <begin position="441"/>
        <end position="468"/>
    </location>
</feature>
<sequence>MILNLASLSQDTPPSVELSQKETLPVRDSQSSLQQEQQQHHQKRRHKRNACFVDVSRRLINRKILYNQCSTISDIMCFVGMTGIILMVIGNELIFAGNKHNYLRIIFVLKLATTISTMLLIVLAVVYHYYALNLYCLNNSLGDWRIGLTLKRAAIIALELMICAIHPFSRQFLVIGRSDSGSTILNTSIANNDEAAKKLLSYIHFDVALGLTMFFRLYLFGRVLLFHSRVVRDVTLQSFSHFNRVPIDFTFVIKYYLQIWPTRSLMIFGTFLFFIGSWSFRACEYQPGVNHISFLDAMWLFIITFTTVGYGDFSPSTYCGRNIAALIALIGIILSTILIAVLLRKLEFSRWEQYVHNFVLNIEISKANNYASANIIKYAIALFCLKQRGRYSSFERLRIQKKLFSWIKTNQSIRQQQRNLIDTCVDRVEPSCSHALTNAINERTTQQCVLMQEKMDRLEKRLVEMNGMMESIQNFLNILLTKDIK</sequence>
<feature type="transmembrane region" description="Helical" evidence="3">
    <location>
        <begin position="72"/>
        <end position="95"/>
    </location>
</feature>
<dbReference type="AlphaFoldDB" id="A0A815TGD0"/>
<feature type="transmembrane region" description="Helical" evidence="3">
    <location>
        <begin position="107"/>
        <end position="130"/>
    </location>
</feature>
<dbReference type="GO" id="GO:0016286">
    <property type="term" value="F:small conductance calcium-activated potassium channel activity"/>
    <property type="evidence" value="ECO:0007669"/>
    <property type="project" value="InterPro"/>
</dbReference>
<gene>
    <name evidence="5" type="ORF">CJN711_LOCUS27594</name>
    <name evidence="6" type="ORF">KQP761_LOCUS15004</name>
    <name evidence="7" type="ORF">MBJ925_LOCUS21647</name>
</gene>
<reference evidence="6" key="1">
    <citation type="submission" date="2021-02" db="EMBL/GenBank/DDBJ databases">
        <authorList>
            <person name="Nowell W R."/>
        </authorList>
    </citation>
    <scope>NUCLEOTIDE SEQUENCE</scope>
</reference>
<dbReference type="Pfam" id="PF07885">
    <property type="entry name" value="Ion_trans_2"/>
    <property type="match status" value="1"/>
</dbReference>